<evidence type="ECO:0000313" key="6">
    <source>
        <dbReference type="Proteomes" id="UP000198606"/>
    </source>
</evidence>
<dbReference type="GO" id="GO:0046872">
    <property type="term" value="F:metal ion binding"/>
    <property type="evidence" value="ECO:0007669"/>
    <property type="project" value="UniProtKB-KW"/>
</dbReference>
<keyword evidence="3" id="KW-0408">Iron</keyword>
<reference evidence="5 6" key="1">
    <citation type="submission" date="2016-10" db="EMBL/GenBank/DDBJ databases">
        <authorList>
            <person name="de Groot N.N."/>
        </authorList>
    </citation>
    <scope>NUCLEOTIDE SEQUENCE [LARGE SCALE GENOMIC DNA]</scope>
    <source>
        <strain evidence="5 6">LMG 18387</strain>
    </source>
</reference>
<sequence length="291" mass="33025">MLKLDEFIVDALHSQPYKFNHIEVDQLVTWENTNTLLSSGVLDYPRIRIACAENEYSKSYSGFLRYAYSDRGEKLAKIIPGVLYKNLALGGTIIIDRCEAFFPTVNTLVKEISEMLGCRSWANLYISAKGSSGFSCHFDDHDILAIQIYGTKQWTIHEPTYQSPNRGDKSFHLPPPRGKPLKIEILPSGGGIYLPSGYWHNVETLSDLSLHVTIGMDFTRRLDVMRLIANELAANSFFRGRLEAHDGNELKQRLIEAIENLDAKLLTSKIFEQANIGEHELKLPNYWSKSI</sequence>
<dbReference type="Pfam" id="PF08007">
    <property type="entry name" value="JmjC_2"/>
    <property type="match status" value="1"/>
</dbReference>
<evidence type="ECO:0000256" key="2">
    <source>
        <dbReference type="ARBA" id="ARBA00022723"/>
    </source>
</evidence>
<feature type="domain" description="JmjC" evidence="4">
    <location>
        <begin position="67"/>
        <end position="233"/>
    </location>
</feature>
<organism evidence="5 6">
    <name type="scientific">Phytopseudomonas flavescens</name>
    <dbReference type="NCBI Taxonomy" id="29435"/>
    <lineage>
        <taxon>Bacteria</taxon>
        <taxon>Pseudomonadati</taxon>
        <taxon>Pseudomonadota</taxon>
        <taxon>Gammaproteobacteria</taxon>
        <taxon>Pseudomonadales</taxon>
        <taxon>Pseudomonadaceae</taxon>
        <taxon>Phytopseudomonas</taxon>
    </lineage>
</organism>
<dbReference type="Gene3D" id="2.60.120.650">
    <property type="entry name" value="Cupin"/>
    <property type="match status" value="1"/>
</dbReference>
<name>A0A1G8H1G3_9GAMM</name>
<dbReference type="RefSeq" id="WP_167359759.1">
    <property type="nucleotide sequence ID" value="NZ_FNDG01000010.1"/>
</dbReference>
<dbReference type="SUPFAM" id="SSF51197">
    <property type="entry name" value="Clavaminate synthase-like"/>
    <property type="match status" value="1"/>
</dbReference>
<dbReference type="PANTHER" id="PTHR13096:SF8">
    <property type="entry name" value="RIBOSOMAL OXYGENASE 1"/>
    <property type="match status" value="1"/>
</dbReference>
<dbReference type="InterPro" id="IPR039994">
    <property type="entry name" value="NO66-like"/>
</dbReference>
<dbReference type="PANTHER" id="PTHR13096">
    <property type="entry name" value="MINA53 MYC INDUCED NUCLEAR ANTIGEN"/>
    <property type="match status" value="1"/>
</dbReference>
<dbReference type="STRING" id="29435.SAMN05216588_11013"/>
<comment type="cofactor">
    <cofactor evidence="1">
        <name>Fe(2+)</name>
        <dbReference type="ChEBI" id="CHEBI:29033"/>
    </cofactor>
</comment>
<keyword evidence="2" id="KW-0479">Metal-binding</keyword>
<evidence type="ECO:0000256" key="1">
    <source>
        <dbReference type="ARBA" id="ARBA00001954"/>
    </source>
</evidence>
<dbReference type="AlphaFoldDB" id="A0A1G8H1G3"/>
<accession>A0A1G8H1G3</accession>
<evidence type="ECO:0000259" key="4">
    <source>
        <dbReference type="PROSITE" id="PS51184"/>
    </source>
</evidence>
<proteinExistence type="predicted"/>
<protein>
    <submittedName>
        <fullName evidence="5">Cupin superfamily protein</fullName>
    </submittedName>
</protein>
<dbReference type="InterPro" id="IPR003347">
    <property type="entry name" value="JmjC_dom"/>
</dbReference>
<evidence type="ECO:0000313" key="5">
    <source>
        <dbReference type="EMBL" id="SDI00454.1"/>
    </source>
</evidence>
<gene>
    <name evidence="5" type="ORF">SAMN05216588_11013</name>
</gene>
<dbReference type="Proteomes" id="UP000198606">
    <property type="component" value="Unassembled WGS sequence"/>
</dbReference>
<evidence type="ECO:0000256" key="3">
    <source>
        <dbReference type="ARBA" id="ARBA00023004"/>
    </source>
</evidence>
<dbReference type="PROSITE" id="PS51184">
    <property type="entry name" value="JMJC"/>
    <property type="match status" value="1"/>
</dbReference>
<dbReference type="EMBL" id="FNDG01000010">
    <property type="protein sequence ID" value="SDI00454.1"/>
    <property type="molecule type" value="Genomic_DNA"/>
</dbReference>